<dbReference type="InterPro" id="IPR018300">
    <property type="entry name" value="Aminotrans_IV_CS"/>
</dbReference>
<evidence type="ECO:0000256" key="11">
    <source>
        <dbReference type="ARBA" id="ARBA00022679"/>
    </source>
</evidence>
<keyword evidence="22" id="KW-1185">Reference proteome</keyword>
<keyword evidence="9 19" id="KW-0032">Aminotransferase</keyword>
<gene>
    <name evidence="21" type="ORF">SAMN04487868_104128</name>
</gene>
<evidence type="ECO:0000256" key="13">
    <source>
        <dbReference type="ARBA" id="ARBA00023304"/>
    </source>
</evidence>
<evidence type="ECO:0000256" key="4">
    <source>
        <dbReference type="ARBA" id="ARBA00004931"/>
    </source>
</evidence>
<comment type="catalytic activity">
    <reaction evidence="16 19">
        <text>L-leucine + 2-oxoglutarate = 4-methyl-2-oxopentanoate + L-glutamate</text>
        <dbReference type="Rhea" id="RHEA:18321"/>
        <dbReference type="ChEBI" id="CHEBI:16810"/>
        <dbReference type="ChEBI" id="CHEBI:17865"/>
        <dbReference type="ChEBI" id="CHEBI:29985"/>
        <dbReference type="ChEBI" id="CHEBI:57427"/>
        <dbReference type="EC" id="2.6.1.42"/>
    </reaction>
</comment>
<dbReference type="PIRSF" id="PIRSF006468">
    <property type="entry name" value="BCAT1"/>
    <property type="match status" value="1"/>
</dbReference>
<evidence type="ECO:0000256" key="9">
    <source>
        <dbReference type="ARBA" id="ARBA00022576"/>
    </source>
</evidence>
<evidence type="ECO:0000256" key="12">
    <source>
        <dbReference type="ARBA" id="ARBA00022898"/>
    </source>
</evidence>
<dbReference type="InterPro" id="IPR043131">
    <property type="entry name" value="BCAT-like_N"/>
</dbReference>
<dbReference type="NCBIfam" id="TIGR01123">
    <property type="entry name" value="ilvE_II"/>
    <property type="match status" value="1"/>
</dbReference>
<dbReference type="RefSeq" id="WP_091641760.1">
    <property type="nucleotide sequence ID" value="NZ_FOTV01000004.1"/>
</dbReference>
<keyword evidence="13 19" id="KW-0100">Branched-chain amino acid biosynthesis</keyword>
<keyword evidence="12 18" id="KW-0663">Pyridoxal phosphate</keyword>
<name>A0ABY1FLF7_9GAMM</name>
<evidence type="ECO:0000256" key="14">
    <source>
        <dbReference type="ARBA" id="ARBA00048212"/>
    </source>
</evidence>
<evidence type="ECO:0000256" key="5">
    <source>
        <dbReference type="ARBA" id="ARBA00005072"/>
    </source>
</evidence>
<dbReference type="EMBL" id="FOTV01000004">
    <property type="protein sequence ID" value="SFL56904.1"/>
    <property type="molecule type" value="Genomic_DNA"/>
</dbReference>
<evidence type="ECO:0000313" key="21">
    <source>
        <dbReference type="EMBL" id="SFL56904.1"/>
    </source>
</evidence>
<evidence type="ECO:0000256" key="1">
    <source>
        <dbReference type="ARBA" id="ARBA00001933"/>
    </source>
</evidence>
<dbReference type="EC" id="2.6.1.42" evidence="7 19"/>
<evidence type="ECO:0000256" key="16">
    <source>
        <dbReference type="ARBA" id="ARBA00049229"/>
    </source>
</evidence>
<dbReference type="Proteomes" id="UP000199211">
    <property type="component" value="Unassembled WGS sequence"/>
</dbReference>
<dbReference type="SUPFAM" id="SSF56752">
    <property type="entry name" value="D-aminoacid aminotransferase-like PLP-dependent enzymes"/>
    <property type="match status" value="1"/>
</dbReference>
<dbReference type="InterPro" id="IPR001544">
    <property type="entry name" value="Aminotrans_IV"/>
</dbReference>
<comment type="pathway">
    <text evidence="5 20">Amino-acid biosynthesis; L-leucine biosynthesis; L-leucine from 3-methyl-2-oxobutanoate: step 4/4.</text>
</comment>
<evidence type="ECO:0000256" key="6">
    <source>
        <dbReference type="ARBA" id="ARBA00009320"/>
    </source>
</evidence>
<protein>
    <recommendedName>
        <fullName evidence="8 19">Branched-chain-amino-acid aminotransferase</fullName>
        <ecNumber evidence="7 19">2.6.1.42</ecNumber>
    </recommendedName>
</protein>
<dbReference type="Pfam" id="PF01063">
    <property type="entry name" value="Aminotran_4"/>
    <property type="match status" value="1"/>
</dbReference>
<comment type="catalytic activity">
    <reaction evidence="14 19">
        <text>L-valine + 2-oxoglutarate = 3-methyl-2-oxobutanoate + L-glutamate</text>
        <dbReference type="Rhea" id="RHEA:24813"/>
        <dbReference type="ChEBI" id="CHEBI:11851"/>
        <dbReference type="ChEBI" id="CHEBI:16810"/>
        <dbReference type="ChEBI" id="CHEBI:29985"/>
        <dbReference type="ChEBI" id="CHEBI:57762"/>
        <dbReference type="EC" id="2.6.1.42"/>
    </reaction>
</comment>
<evidence type="ECO:0000256" key="2">
    <source>
        <dbReference type="ARBA" id="ARBA00003109"/>
    </source>
</evidence>
<evidence type="ECO:0000256" key="20">
    <source>
        <dbReference type="RuleBase" id="RU004519"/>
    </source>
</evidence>
<comment type="pathway">
    <text evidence="4 20">Amino-acid biosynthesis; L-valine biosynthesis; L-valine from pyruvate: step 4/4.</text>
</comment>
<dbReference type="InterPro" id="IPR033939">
    <property type="entry name" value="BCAT_family"/>
</dbReference>
<sequence>MKETPSAKLVSSANHTASPFGTQFCDHMTLVRFADGRWSEVETLPVGPLPLHPASHVLHYGSSCFEGMKAFRMQNGGVRIFRLDRHVERFQRSAELLCLPLPPADIVEAMIRQLVDLCLDDIPEAPGALYLRPALIGTEENIGAAGAPSAQAMLYVLASPVGDYFSRGGHGLTILIEDQELRSTPGFGQAKAGGNYASALRHVVKARKEHGADQVLFCPNGDVQETGASNFFLINDSQLLTKPLDASFLHGVTRDSVITLARDLNYDVIERDFTVAEVMDWIQTGEAALSGTAAVLSGVGSFVHKGATYKVGDGSTGPNTRKLSDALRALQSGRTEDRFGWLS</sequence>
<comment type="similarity">
    <text evidence="6 17">Belongs to the class-IV pyridoxal-phosphate-dependent aminotransferase family.</text>
</comment>
<keyword evidence="10 19" id="KW-0028">Amino-acid biosynthesis</keyword>
<comment type="function">
    <text evidence="2">Acts on leucine, isoleucine and valine.</text>
</comment>
<keyword evidence="11 19" id="KW-0808">Transferase</keyword>
<organism evidence="21 22">
    <name type="scientific">Marinobacter salarius</name>
    <dbReference type="NCBI Taxonomy" id="1420917"/>
    <lineage>
        <taxon>Bacteria</taxon>
        <taxon>Pseudomonadati</taxon>
        <taxon>Pseudomonadota</taxon>
        <taxon>Gammaproteobacteria</taxon>
        <taxon>Pseudomonadales</taxon>
        <taxon>Marinobacteraceae</taxon>
        <taxon>Marinobacter</taxon>
    </lineage>
</organism>
<dbReference type="InterPro" id="IPR043132">
    <property type="entry name" value="BCAT-like_C"/>
</dbReference>
<dbReference type="Gene3D" id="3.20.10.10">
    <property type="entry name" value="D-amino Acid Aminotransferase, subunit A, domain 2"/>
    <property type="match status" value="1"/>
</dbReference>
<evidence type="ECO:0000256" key="18">
    <source>
        <dbReference type="RuleBase" id="RU004516"/>
    </source>
</evidence>
<dbReference type="Gene3D" id="3.30.470.10">
    <property type="match status" value="1"/>
</dbReference>
<evidence type="ECO:0000256" key="15">
    <source>
        <dbReference type="ARBA" id="ARBA00048798"/>
    </source>
</evidence>
<dbReference type="GO" id="GO:0008483">
    <property type="term" value="F:transaminase activity"/>
    <property type="evidence" value="ECO:0007669"/>
    <property type="project" value="UniProtKB-KW"/>
</dbReference>
<dbReference type="PANTHER" id="PTHR11825:SF44">
    <property type="entry name" value="BRANCHED-CHAIN-AMINO-ACID AMINOTRANSFERASE"/>
    <property type="match status" value="1"/>
</dbReference>
<evidence type="ECO:0000256" key="19">
    <source>
        <dbReference type="RuleBase" id="RU004517"/>
    </source>
</evidence>
<accession>A0ABY1FLF7</accession>
<evidence type="ECO:0000256" key="7">
    <source>
        <dbReference type="ARBA" id="ARBA00013053"/>
    </source>
</evidence>
<evidence type="ECO:0000256" key="8">
    <source>
        <dbReference type="ARBA" id="ARBA00018179"/>
    </source>
</evidence>
<evidence type="ECO:0000256" key="3">
    <source>
        <dbReference type="ARBA" id="ARBA00004824"/>
    </source>
</evidence>
<reference evidence="21 22" key="1">
    <citation type="submission" date="2016-10" db="EMBL/GenBank/DDBJ databases">
        <authorList>
            <person name="Varghese N."/>
            <person name="Submissions S."/>
        </authorList>
    </citation>
    <scope>NUCLEOTIDE SEQUENCE [LARGE SCALE GENOMIC DNA]</scope>
    <source>
        <strain evidence="21 22">DSM 26291</strain>
    </source>
</reference>
<dbReference type="PANTHER" id="PTHR11825">
    <property type="entry name" value="SUBGROUP IIII AMINOTRANSFERASE"/>
    <property type="match status" value="1"/>
</dbReference>
<dbReference type="NCBIfam" id="NF009897">
    <property type="entry name" value="PRK13357.1"/>
    <property type="match status" value="1"/>
</dbReference>
<comment type="cofactor">
    <cofactor evidence="1 18">
        <name>pyridoxal 5'-phosphate</name>
        <dbReference type="ChEBI" id="CHEBI:597326"/>
    </cofactor>
</comment>
<dbReference type="PROSITE" id="PS00770">
    <property type="entry name" value="AA_TRANSFER_CLASS_4"/>
    <property type="match status" value="1"/>
</dbReference>
<evidence type="ECO:0000256" key="10">
    <source>
        <dbReference type="ARBA" id="ARBA00022605"/>
    </source>
</evidence>
<dbReference type="CDD" id="cd01557">
    <property type="entry name" value="BCAT_beta_family"/>
    <property type="match status" value="1"/>
</dbReference>
<proteinExistence type="inferred from homology"/>
<dbReference type="InterPro" id="IPR005786">
    <property type="entry name" value="B_amino_transII"/>
</dbReference>
<comment type="caution">
    <text evidence="21">The sequence shown here is derived from an EMBL/GenBank/DDBJ whole genome shotgun (WGS) entry which is preliminary data.</text>
</comment>
<evidence type="ECO:0000256" key="17">
    <source>
        <dbReference type="RuleBase" id="RU004106"/>
    </source>
</evidence>
<comment type="catalytic activity">
    <reaction evidence="15 19">
        <text>L-isoleucine + 2-oxoglutarate = (S)-3-methyl-2-oxopentanoate + L-glutamate</text>
        <dbReference type="Rhea" id="RHEA:24801"/>
        <dbReference type="ChEBI" id="CHEBI:16810"/>
        <dbReference type="ChEBI" id="CHEBI:29985"/>
        <dbReference type="ChEBI" id="CHEBI:35146"/>
        <dbReference type="ChEBI" id="CHEBI:58045"/>
        <dbReference type="EC" id="2.6.1.42"/>
    </reaction>
</comment>
<comment type="pathway">
    <text evidence="3 20">Amino-acid biosynthesis; L-isoleucine biosynthesis; L-isoleucine from 2-oxobutanoate: step 4/4.</text>
</comment>
<dbReference type="InterPro" id="IPR036038">
    <property type="entry name" value="Aminotransferase-like"/>
</dbReference>
<evidence type="ECO:0000313" key="22">
    <source>
        <dbReference type="Proteomes" id="UP000199211"/>
    </source>
</evidence>